<dbReference type="Proteomes" id="UP000352088">
    <property type="component" value="Unassembled WGS sequence"/>
</dbReference>
<evidence type="ECO:0000313" key="1">
    <source>
        <dbReference type="EMBL" id="EAL6851490.1"/>
    </source>
</evidence>
<evidence type="ECO:0000313" key="2">
    <source>
        <dbReference type="Proteomes" id="UP000352088"/>
    </source>
</evidence>
<comment type="caution">
    <text evidence="1">The sequence shown here is derived from an EMBL/GenBank/DDBJ whole genome shotgun (WGS) entry which is preliminary data.</text>
</comment>
<gene>
    <name evidence="1" type="ORF">DSX26_08490</name>
</gene>
<protein>
    <submittedName>
        <fullName evidence="1">Uncharacterized protein</fullName>
    </submittedName>
</protein>
<reference evidence="1 2" key="1">
    <citation type="submission" date="2018-07" db="EMBL/GenBank/DDBJ databases">
        <authorList>
            <consortium name="NARMS: The National Antimicrobial Resistance Monitoring System"/>
        </authorList>
    </citation>
    <scope>NUCLEOTIDE SEQUENCE [LARGE SCALE GENOMIC DNA]</scope>
    <source>
        <strain evidence="1 2">CVM N17C548</strain>
    </source>
</reference>
<proteinExistence type="predicted"/>
<organism evidence="1 2">
    <name type="scientific">Campylobacter coli</name>
    <dbReference type="NCBI Taxonomy" id="195"/>
    <lineage>
        <taxon>Bacteria</taxon>
        <taxon>Pseudomonadati</taxon>
        <taxon>Campylobacterota</taxon>
        <taxon>Epsilonproteobacteria</taxon>
        <taxon>Campylobacterales</taxon>
        <taxon>Campylobacteraceae</taxon>
        <taxon>Campylobacter</taxon>
    </lineage>
</organism>
<accession>A0A400M9Q6</accession>
<dbReference type="RefSeq" id="WP_002815417.1">
    <property type="nucleotide sequence ID" value="NZ_CP172394.1"/>
</dbReference>
<dbReference type="AlphaFoldDB" id="A0A400M9Q6"/>
<name>A0A400M9Q6_CAMCO</name>
<sequence length="102" mass="12278">MQKNIKVDFNSKIIALEIDYSKDYGNFFKNIVNELYLENKDYIKLKGYIRKINFQFGVDQEKQKRFLLLSYEQIDKIKSINLLMLSEAYRLINFIAEKILIK</sequence>
<dbReference type="EMBL" id="AACQHW010000011">
    <property type="protein sequence ID" value="EAL6851490.1"/>
    <property type="molecule type" value="Genomic_DNA"/>
</dbReference>